<dbReference type="GO" id="GO:0005737">
    <property type="term" value="C:cytoplasm"/>
    <property type="evidence" value="ECO:0007669"/>
    <property type="project" value="TreeGrafter"/>
</dbReference>
<dbReference type="SMART" id="SM00367">
    <property type="entry name" value="LRR_CC"/>
    <property type="match status" value="4"/>
</dbReference>
<dbReference type="SMART" id="SM00256">
    <property type="entry name" value="FBOX"/>
    <property type="match status" value="1"/>
</dbReference>
<dbReference type="PROSITE" id="PS50181">
    <property type="entry name" value="FBOX"/>
    <property type="match status" value="1"/>
</dbReference>
<evidence type="ECO:0000313" key="2">
    <source>
        <dbReference type="EMBL" id="OAD71223.1"/>
    </source>
</evidence>
<dbReference type="InParanoid" id="A0A162U003"/>
<dbReference type="InterPro" id="IPR001810">
    <property type="entry name" value="F-box_dom"/>
</dbReference>
<dbReference type="InterPro" id="IPR050648">
    <property type="entry name" value="F-box_LRR-repeat"/>
</dbReference>
<dbReference type="InterPro" id="IPR006553">
    <property type="entry name" value="Leu-rich_rpt_Cys-con_subtyp"/>
</dbReference>
<feature type="domain" description="F-box" evidence="1">
    <location>
        <begin position="5"/>
        <end position="52"/>
    </location>
</feature>
<dbReference type="Gene3D" id="3.80.10.10">
    <property type="entry name" value="Ribonuclease Inhibitor"/>
    <property type="match status" value="3"/>
</dbReference>
<evidence type="ECO:0000259" key="1">
    <source>
        <dbReference type="PROSITE" id="PS50181"/>
    </source>
</evidence>
<gene>
    <name evidence="2" type="ORF">PHYBLDRAFT_170601</name>
</gene>
<dbReference type="OrthoDB" id="2218971at2759"/>
<evidence type="ECO:0000313" key="3">
    <source>
        <dbReference type="Proteomes" id="UP000077315"/>
    </source>
</evidence>
<keyword evidence="3" id="KW-1185">Reference proteome</keyword>
<organism evidence="2 3">
    <name type="scientific">Phycomyces blakesleeanus (strain ATCC 8743b / DSM 1359 / FGSC 10004 / NBRC 33097 / NRRL 1555)</name>
    <dbReference type="NCBI Taxonomy" id="763407"/>
    <lineage>
        <taxon>Eukaryota</taxon>
        <taxon>Fungi</taxon>
        <taxon>Fungi incertae sedis</taxon>
        <taxon>Mucoromycota</taxon>
        <taxon>Mucoromycotina</taxon>
        <taxon>Mucoromycetes</taxon>
        <taxon>Mucorales</taxon>
        <taxon>Phycomycetaceae</taxon>
        <taxon>Phycomyces</taxon>
    </lineage>
</organism>
<dbReference type="InterPro" id="IPR032675">
    <property type="entry name" value="LRR_dom_sf"/>
</dbReference>
<dbReference type="STRING" id="763407.A0A162U003"/>
<dbReference type="VEuPathDB" id="FungiDB:PHYBLDRAFT_170601"/>
<dbReference type="Proteomes" id="UP000077315">
    <property type="component" value="Unassembled WGS sequence"/>
</dbReference>
<reference evidence="3" key="1">
    <citation type="submission" date="2015-06" db="EMBL/GenBank/DDBJ databases">
        <title>Expansion of signal transduction pathways in fungi by whole-genome duplication.</title>
        <authorList>
            <consortium name="DOE Joint Genome Institute"/>
            <person name="Corrochano L.M."/>
            <person name="Kuo A."/>
            <person name="Marcet-Houben M."/>
            <person name="Polaino S."/>
            <person name="Salamov A."/>
            <person name="Villalobos J.M."/>
            <person name="Alvarez M.I."/>
            <person name="Avalos J."/>
            <person name="Benito E.P."/>
            <person name="Benoit I."/>
            <person name="Burger G."/>
            <person name="Camino L.P."/>
            <person name="Canovas D."/>
            <person name="Cerda-Olmedo E."/>
            <person name="Cheng J.-F."/>
            <person name="Dominguez A."/>
            <person name="Elias M."/>
            <person name="Eslava A.P."/>
            <person name="Glaser F."/>
            <person name="Grimwood J."/>
            <person name="Gutierrez G."/>
            <person name="Heitman J."/>
            <person name="Henrissat B."/>
            <person name="Iturriaga E.A."/>
            <person name="Lang B.F."/>
            <person name="Lavin J.L."/>
            <person name="Lee S."/>
            <person name="Li W."/>
            <person name="Lindquist E."/>
            <person name="Lopez-Garcia S."/>
            <person name="Luque E.M."/>
            <person name="Marcos A.T."/>
            <person name="Martin J."/>
            <person name="McCluskey K."/>
            <person name="Medina H.R."/>
            <person name="Miralles-Duran A."/>
            <person name="Miyazaki A."/>
            <person name="Munoz-Torres E."/>
            <person name="Oguiza J.A."/>
            <person name="Ohm R."/>
            <person name="Olmedo M."/>
            <person name="Orejas M."/>
            <person name="Ortiz-Castellanos L."/>
            <person name="Pisabarro A.G."/>
            <person name="Rodriguez-Romero J."/>
            <person name="Ruiz-Herrera J."/>
            <person name="Ruiz-Vazquez R."/>
            <person name="Sanz C."/>
            <person name="Schackwitz W."/>
            <person name="Schmutz J."/>
            <person name="Shahriari M."/>
            <person name="Shelest E."/>
            <person name="Silva-Franco F."/>
            <person name="Soanes D."/>
            <person name="Syed K."/>
            <person name="Tagua V.G."/>
            <person name="Talbot N.J."/>
            <person name="Thon M."/>
            <person name="De vries R.P."/>
            <person name="Wiebenga A."/>
            <person name="Yadav J.S."/>
            <person name="Braun E.L."/>
            <person name="Baker S."/>
            <person name="Garre V."/>
            <person name="Horwitz B."/>
            <person name="Torres-Martinez S."/>
            <person name="Idnurm A."/>
            <person name="Herrera-Estrella A."/>
            <person name="Gabaldon T."/>
            <person name="Grigoriev I.V."/>
        </authorList>
    </citation>
    <scope>NUCLEOTIDE SEQUENCE [LARGE SCALE GENOMIC DNA]</scope>
    <source>
        <strain evidence="3">NRRL 1555(-)</strain>
    </source>
</reference>
<sequence length="423" mass="48585">MVVFNDFCIILPYDIIQSILSQLDLKDILVCLQVSKTWRDITLDTPCLWYDLDYESINISPCFDFRLSSARRLTLAKGTTQELITRTFDTIISSNCHSFRTLELSMPCDIGILFKTIESLRSSLTHLRLDNTSLPLDICFNTLLPITQLTHLSLRHCAWSSKRTFINDPKSSQLLSLKVLDLSYLDWRYVRSGCLVSVLRRCRYLQQLVLYGIRIDAFCPILRLMEESWPDLQGFHYDPYTNLLDHTWLPSSNNVKQLSLRTCKVRSDVLSDDLVNSVARISHHSLYKLDISRNWHLTDRSCSVFASFGLPCLRELSLFHCSCLSESGLSALLLACPVLTFVDMSYCQGVTDQVVNVLSKLVLVQYVNMSSCPYITSSSVMSLVNQNQKLKQCLVDNCSLVIREKLVCFVKTLMREIRLFFQE</sequence>
<dbReference type="Pfam" id="PF12937">
    <property type="entry name" value="F-box-like"/>
    <property type="match status" value="1"/>
</dbReference>
<dbReference type="PANTHER" id="PTHR13382:SF68">
    <property type="entry name" value="AT02704P"/>
    <property type="match status" value="1"/>
</dbReference>
<accession>A0A162U003</accession>
<protein>
    <recommendedName>
        <fullName evidence="1">F-box domain-containing protein</fullName>
    </recommendedName>
</protein>
<proteinExistence type="predicted"/>
<dbReference type="SUPFAM" id="SSF52047">
    <property type="entry name" value="RNI-like"/>
    <property type="match status" value="1"/>
</dbReference>
<dbReference type="EMBL" id="KV440986">
    <property type="protein sequence ID" value="OAD71223.1"/>
    <property type="molecule type" value="Genomic_DNA"/>
</dbReference>
<dbReference type="SUPFAM" id="SSF81383">
    <property type="entry name" value="F-box domain"/>
    <property type="match status" value="1"/>
</dbReference>
<dbReference type="InterPro" id="IPR036047">
    <property type="entry name" value="F-box-like_dom_sf"/>
</dbReference>
<dbReference type="RefSeq" id="XP_018289263.1">
    <property type="nucleotide sequence ID" value="XM_018436383.1"/>
</dbReference>
<dbReference type="GeneID" id="28997289"/>
<dbReference type="Gene3D" id="1.20.1280.50">
    <property type="match status" value="1"/>
</dbReference>
<name>A0A162U003_PHYB8</name>
<dbReference type="AlphaFoldDB" id="A0A162U003"/>
<dbReference type="PANTHER" id="PTHR13382">
    <property type="entry name" value="MITOCHONDRIAL ATP SYNTHASE COUPLING FACTOR B"/>
    <property type="match status" value="1"/>
</dbReference>